<name>A0A2M9XBZ5_9LEPT</name>
<dbReference type="PANTHER" id="PTHR33877">
    <property type="entry name" value="SLL1193 PROTEIN"/>
    <property type="match status" value="1"/>
</dbReference>
<organism evidence="2 3">
    <name type="scientific">Leptospira hartskeerlii</name>
    <dbReference type="NCBI Taxonomy" id="2023177"/>
    <lineage>
        <taxon>Bacteria</taxon>
        <taxon>Pseudomonadati</taxon>
        <taxon>Spirochaetota</taxon>
        <taxon>Spirochaetia</taxon>
        <taxon>Leptospirales</taxon>
        <taxon>Leptospiraceae</taxon>
        <taxon>Leptospira</taxon>
    </lineage>
</organism>
<evidence type="ECO:0000259" key="1">
    <source>
        <dbReference type="SMART" id="SM00507"/>
    </source>
</evidence>
<proteinExistence type="predicted"/>
<accession>A0A2M9XBZ5</accession>
<dbReference type="InterPro" id="IPR002711">
    <property type="entry name" value="HNH"/>
</dbReference>
<dbReference type="GO" id="GO:0008270">
    <property type="term" value="F:zinc ion binding"/>
    <property type="evidence" value="ECO:0007669"/>
    <property type="project" value="InterPro"/>
</dbReference>
<dbReference type="EMBL" id="NPDN01000006">
    <property type="protein sequence ID" value="PJZ25208.1"/>
    <property type="molecule type" value="Genomic_DNA"/>
</dbReference>
<dbReference type="Gene3D" id="1.10.30.50">
    <property type="match status" value="1"/>
</dbReference>
<dbReference type="RefSeq" id="WP_100707276.1">
    <property type="nucleotide sequence ID" value="NZ_NPDL01000005.1"/>
</dbReference>
<keyword evidence="3" id="KW-1185">Reference proteome</keyword>
<dbReference type="Pfam" id="PF01844">
    <property type="entry name" value="HNH"/>
    <property type="match status" value="1"/>
</dbReference>
<gene>
    <name evidence="2" type="ORF">CH357_13475</name>
</gene>
<dbReference type="InterPro" id="IPR052892">
    <property type="entry name" value="NA-targeting_endonuclease"/>
</dbReference>
<sequence length="183" mass="21726">MDVLTQPVLVLNATYVPVAIRTVKDAVILLILRKAELIKDEKGLFIRSEKLKLSTPRIILLTDYYKVPKRKHKLSRENIFLRDDHECVYCRRKLPSSKLTLDHVIPKSRWEEIPREKKPKDYHTWENLVTACRDCNTRKGNKLLQELKWEIPENRSTNKRRFPQFSVSTQLVEKFGWADYIHS</sequence>
<dbReference type="PANTHER" id="PTHR33877:SF2">
    <property type="entry name" value="OS07G0170200 PROTEIN"/>
    <property type="match status" value="1"/>
</dbReference>
<feature type="domain" description="HNH nuclease" evidence="1">
    <location>
        <begin position="74"/>
        <end position="137"/>
    </location>
</feature>
<dbReference type="GO" id="GO:0003676">
    <property type="term" value="F:nucleic acid binding"/>
    <property type="evidence" value="ECO:0007669"/>
    <property type="project" value="InterPro"/>
</dbReference>
<reference evidence="2 3" key="1">
    <citation type="submission" date="2017-07" db="EMBL/GenBank/DDBJ databases">
        <title>Leptospira spp. isolated from tropical soils.</title>
        <authorList>
            <person name="Thibeaux R."/>
            <person name="Iraola G."/>
            <person name="Ferres I."/>
            <person name="Bierque E."/>
            <person name="Girault D."/>
            <person name="Soupe-Gilbert M.-E."/>
            <person name="Picardeau M."/>
            <person name="Goarant C."/>
        </authorList>
    </citation>
    <scope>NUCLEOTIDE SEQUENCE [LARGE SCALE GENOMIC DNA]</scope>
    <source>
        <strain evidence="2 3">MCA1-C-A1</strain>
    </source>
</reference>
<keyword evidence="2" id="KW-0540">Nuclease</keyword>
<dbReference type="CDD" id="cd00085">
    <property type="entry name" value="HNHc"/>
    <property type="match status" value="1"/>
</dbReference>
<dbReference type="SMART" id="SM00507">
    <property type="entry name" value="HNHc"/>
    <property type="match status" value="1"/>
</dbReference>
<protein>
    <submittedName>
        <fullName evidence="2">HNH endonuclease</fullName>
    </submittedName>
</protein>
<keyword evidence="2" id="KW-0378">Hydrolase</keyword>
<comment type="caution">
    <text evidence="2">The sequence shown here is derived from an EMBL/GenBank/DDBJ whole genome shotgun (WGS) entry which is preliminary data.</text>
</comment>
<dbReference type="Proteomes" id="UP000232196">
    <property type="component" value="Unassembled WGS sequence"/>
</dbReference>
<dbReference type="GO" id="GO:0004519">
    <property type="term" value="F:endonuclease activity"/>
    <property type="evidence" value="ECO:0007669"/>
    <property type="project" value="UniProtKB-KW"/>
</dbReference>
<dbReference type="InterPro" id="IPR003615">
    <property type="entry name" value="HNH_nuc"/>
</dbReference>
<evidence type="ECO:0000313" key="2">
    <source>
        <dbReference type="EMBL" id="PJZ25208.1"/>
    </source>
</evidence>
<dbReference type="OrthoDB" id="9802901at2"/>
<keyword evidence="2" id="KW-0255">Endonuclease</keyword>
<evidence type="ECO:0000313" key="3">
    <source>
        <dbReference type="Proteomes" id="UP000232196"/>
    </source>
</evidence>
<dbReference type="AlphaFoldDB" id="A0A2M9XBZ5"/>